<dbReference type="AlphaFoldDB" id="X0YUD2"/>
<dbReference type="EMBL" id="BART01008913">
    <property type="protein sequence ID" value="GAG59860.1"/>
    <property type="molecule type" value="Genomic_DNA"/>
</dbReference>
<proteinExistence type="predicted"/>
<accession>X0YUD2</accession>
<reference evidence="1" key="1">
    <citation type="journal article" date="2014" name="Front. Microbiol.">
        <title>High frequency of phylogenetically diverse reductive dehalogenase-homologous genes in deep subseafloor sedimentary metagenomes.</title>
        <authorList>
            <person name="Kawai M."/>
            <person name="Futagami T."/>
            <person name="Toyoda A."/>
            <person name="Takaki Y."/>
            <person name="Nishi S."/>
            <person name="Hori S."/>
            <person name="Arai W."/>
            <person name="Tsubouchi T."/>
            <person name="Morono Y."/>
            <person name="Uchiyama I."/>
            <person name="Ito T."/>
            <person name="Fujiyama A."/>
            <person name="Inagaki F."/>
            <person name="Takami H."/>
        </authorList>
    </citation>
    <scope>NUCLEOTIDE SEQUENCE</scope>
    <source>
        <strain evidence="1">Expedition CK06-06</strain>
    </source>
</reference>
<name>X0YUD2_9ZZZZ</name>
<comment type="caution">
    <text evidence="1">The sequence shown here is derived from an EMBL/GenBank/DDBJ whole genome shotgun (WGS) entry which is preliminary data.</text>
</comment>
<gene>
    <name evidence="1" type="ORF">S01H4_19912</name>
</gene>
<protein>
    <submittedName>
        <fullName evidence="1">Uncharacterized protein</fullName>
    </submittedName>
</protein>
<feature type="non-terminal residue" evidence="1">
    <location>
        <position position="1"/>
    </location>
</feature>
<evidence type="ECO:0000313" key="1">
    <source>
        <dbReference type="EMBL" id="GAG59860.1"/>
    </source>
</evidence>
<organism evidence="1">
    <name type="scientific">marine sediment metagenome</name>
    <dbReference type="NCBI Taxonomy" id="412755"/>
    <lineage>
        <taxon>unclassified sequences</taxon>
        <taxon>metagenomes</taxon>
        <taxon>ecological metagenomes</taxon>
    </lineage>
</organism>
<sequence length="44" mass="4862">THFEVWGQFIYNGAICKFVGSDNIKKVHEDEAPPEDGGKGKGKK</sequence>